<keyword evidence="2" id="KW-1185">Reference proteome</keyword>
<evidence type="ECO:0000313" key="2">
    <source>
        <dbReference type="Proteomes" id="UP000740926"/>
    </source>
</evidence>
<dbReference type="EMBL" id="JAANIU010012413">
    <property type="protein sequence ID" value="KAG1530483.1"/>
    <property type="molecule type" value="Genomic_DNA"/>
</dbReference>
<organism evidence="1 2">
    <name type="scientific">Rhizopus delemar</name>
    <dbReference type="NCBI Taxonomy" id="936053"/>
    <lineage>
        <taxon>Eukaryota</taxon>
        <taxon>Fungi</taxon>
        <taxon>Fungi incertae sedis</taxon>
        <taxon>Mucoromycota</taxon>
        <taxon>Mucoromycotina</taxon>
        <taxon>Mucoromycetes</taxon>
        <taxon>Mucorales</taxon>
        <taxon>Mucorineae</taxon>
        <taxon>Rhizopodaceae</taxon>
        <taxon>Rhizopus</taxon>
    </lineage>
</organism>
<comment type="caution">
    <text evidence="1">The sequence shown here is derived from an EMBL/GenBank/DDBJ whole genome shotgun (WGS) entry which is preliminary data.</text>
</comment>
<evidence type="ECO:0000313" key="1">
    <source>
        <dbReference type="EMBL" id="KAG1530483.1"/>
    </source>
</evidence>
<gene>
    <name evidence="1" type="ORF">G6F50_017288</name>
</gene>
<dbReference type="Proteomes" id="UP000740926">
    <property type="component" value="Unassembled WGS sequence"/>
</dbReference>
<proteinExistence type="predicted"/>
<dbReference type="AlphaFoldDB" id="A0A9P6XQL8"/>
<name>A0A9P6XQL8_9FUNG</name>
<reference evidence="1 2" key="1">
    <citation type="journal article" date="2020" name="Microb. Genom.">
        <title>Genetic diversity of clinical and environmental Mucorales isolates obtained from an investigation of mucormycosis cases among solid organ transplant recipients.</title>
        <authorList>
            <person name="Nguyen M.H."/>
            <person name="Kaul D."/>
            <person name="Muto C."/>
            <person name="Cheng S.J."/>
            <person name="Richter R.A."/>
            <person name="Bruno V.M."/>
            <person name="Liu G."/>
            <person name="Beyhan S."/>
            <person name="Sundermann A.J."/>
            <person name="Mounaud S."/>
            <person name="Pasculle A.W."/>
            <person name="Nierman W.C."/>
            <person name="Driscoll E."/>
            <person name="Cumbie R."/>
            <person name="Clancy C.J."/>
            <person name="Dupont C.L."/>
        </authorList>
    </citation>
    <scope>NUCLEOTIDE SEQUENCE [LARGE SCALE GENOMIC DNA]</scope>
    <source>
        <strain evidence="1 2">GL24</strain>
    </source>
</reference>
<protein>
    <submittedName>
        <fullName evidence="1">Uncharacterized protein</fullName>
    </submittedName>
</protein>
<accession>A0A9P6XQL8</accession>
<sequence length="103" mass="10469">MRWPASFSSGCATTWIEGSEGICISAATSRRGDRNSDGARGASTTACSAAEGSSYAVTPCACVAAGCGVAEKASGATASSPIDRTRPVQRRARRVCMLIVPPV</sequence>